<evidence type="ECO:0000313" key="3">
    <source>
        <dbReference type="EMBL" id="GAP02978.1"/>
    </source>
</evidence>
<protein>
    <submittedName>
        <fullName evidence="3">D-lactate dehydrogenase</fullName>
    </submittedName>
</protein>
<dbReference type="InterPro" id="IPR036291">
    <property type="entry name" value="NAD(P)-bd_dom_sf"/>
</dbReference>
<comment type="similarity">
    <text evidence="1">Belongs to the D-isomer specific 2-hydroxyacid dehydrogenase family.</text>
</comment>
<keyword evidence="4" id="KW-1185">Reference proteome</keyword>
<keyword evidence="2" id="KW-0520">NAD</keyword>
<dbReference type="Gene3D" id="3.40.50.720">
    <property type="entry name" value="NAD(P)-binding Rossmann-like Domain"/>
    <property type="match status" value="2"/>
</dbReference>
<dbReference type="PANTHER" id="PTHR43026:SF1">
    <property type="entry name" value="2-HYDROXYACID DEHYDROGENASE HOMOLOG 1-RELATED"/>
    <property type="match status" value="1"/>
</dbReference>
<evidence type="ECO:0000256" key="2">
    <source>
        <dbReference type="ARBA" id="ARBA00023027"/>
    </source>
</evidence>
<dbReference type="AlphaFoldDB" id="A0A3F3H3C0"/>
<dbReference type="SUPFAM" id="SSF51735">
    <property type="entry name" value="NAD(P)-binding Rossmann-fold domains"/>
    <property type="match status" value="1"/>
</dbReference>
<dbReference type="GO" id="GO:0008720">
    <property type="term" value="F:D-lactate dehydrogenase (NAD+) activity"/>
    <property type="evidence" value="ECO:0007669"/>
    <property type="project" value="TreeGrafter"/>
</dbReference>
<dbReference type="PANTHER" id="PTHR43026">
    <property type="entry name" value="2-HYDROXYACID DEHYDROGENASE HOMOLOG 1-RELATED"/>
    <property type="match status" value="1"/>
</dbReference>
<dbReference type="EMBL" id="DF968065">
    <property type="protein sequence ID" value="GAP02978.1"/>
    <property type="molecule type" value="Genomic_DNA"/>
</dbReference>
<sequence>MMSLRALIPVRVGALAIDVYEGEAGIFDLDWSDKEFPDSRLADLIDRDNVLVTPHVAFYTTTSITEMVHQSMDAAVAFAKGEESAVEVKF</sequence>
<name>A0A3F3H3C0_9LACO</name>
<reference evidence="3 4" key="1">
    <citation type="journal article" date="2015" name="BMC Genomics">
        <title>Comparative genomics of Fructobacillus spp. and Leuconostoc spp. reveals niche-specific evolution of Fructobacillus spp.</title>
        <authorList>
            <person name="Endo A."/>
            <person name="Tanizawa Y."/>
            <person name="Tanaka N."/>
            <person name="Maeno S."/>
            <person name="Kumar H."/>
            <person name="Shiwa Y."/>
            <person name="Okada S."/>
            <person name="Yoshikawa H."/>
            <person name="Dicks L."/>
            <person name="Nakagawa J."/>
            <person name="Arita M."/>
        </authorList>
    </citation>
    <scope>NUCLEOTIDE SEQUENCE [LARGE SCALE GENOMIC DNA]</scope>
    <source>
        <strain evidence="3 4">DSM 15468</strain>
    </source>
</reference>
<evidence type="ECO:0000256" key="1">
    <source>
        <dbReference type="ARBA" id="ARBA00005854"/>
    </source>
</evidence>
<gene>
    <name evidence="3" type="ORF">FPFC_031630</name>
</gene>
<proteinExistence type="inferred from homology"/>
<dbReference type="Proteomes" id="UP000061227">
    <property type="component" value="Unassembled WGS sequence"/>
</dbReference>
<accession>A0A3F3H3C0</accession>
<dbReference type="InterPro" id="IPR058205">
    <property type="entry name" value="D-LDH-like"/>
</dbReference>
<organism evidence="3 4">
    <name type="scientific">Fructobacillus pseudoficulneus</name>
    <dbReference type="NCBI Taxonomy" id="220714"/>
    <lineage>
        <taxon>Bacteria</taxon>
        <taxon>Bacillati</taxon>
        <taxon>Bacillota</taxon>
        <taxon>Bacilli</taxon>
        <taxon>Lactobacillales</taxon>
        <taxon>Lactobacillaceae</taxon>
        <taxon>Fructobacillus</taxon>
    </lineage>
</organism>
<evidence type="ECO:0000313" key="4">
    <source>
        <dbReference type="Proteomes" id="UP000061227"/>
    </source>
</evidence>